<sequence length="196" mass="21397">MIRAILGLVVLTLVAILSLQWLGWSPDAIAPATSPAPTEPAPANSASPAAPELLSKLDAAESRDSYVSVVEHPLFRPDRKPEEPEDEEPEVPVAEEESHELDAIDLSAVLISPTIVSAWVKNPAEPKLQRLRIGDEFLGWSVSDILEDRVLLVRQGEQDKLILRDYSKSPSAAPPARTPARRSPPRPPRPANPPKR</sequence>
<evidence type="ECO:0000313" key="2">
    <source>
        <dbReference type="EMBL" id="NEX18734.1"/>
    </source>
</evidence>
<feature type="compositionally biased region" description="Pro residues" evidence="1">
    <location>
        <begin position="185"/>
        <end position="196"/>
    </location>
</feature>
<feature type="region of interest" description="Disordered" evidence="1">
    <location>
        <begin position="73"/>
        <end position="98"/>
    </location>
</feature>
<feature type="compositionally biased region" description="Basic and acidic residues" evidence="1">
    <location>
        <begin position="73"/>
        <end position="82"/>
    </location>
</feature>
<gene>
    <name evidence="2" type="ORF">G3480_00090</name>
</gene>
<organism evidence="2 3">
    <name type="scientific">Thiorhodococcus mannitoliphagus</name>
    <dbReference type="NCBI Taxonomy" id="329406"/>
    <lineage>
        <taxon>Bacteria</taxon>
        <taxon>Pseudomonadati</taxon>
        <taxon>Pseudomonadota</taxon>
        <taxon>Gammaproteobacteria</taxon>
        <taxon>Chromatiales</taxon>
        <taxon>Chromatiaceae</taxon>
        <taxon>Thiorhodococcus</taxon>
    </lineage>
</organism>
<feature type="compositionally biased region" description="Acidic residues" evidence="1">
    <location>
        <begin position="83"/>
        <end position="98"/>
    </location>
</feature>
<comment type="caution">
    <text evidence="2">The sequence shown here is derived from an EMBL/GenBank/DDBJ whole genome shotgun (WGS) entry which is preliminary data.</text>
</comment>
<feature type="compositionally biased region" description="Low complexity" evidence="1">
    <location>
        <begin position="33"/>
        <end position="51"/>
    </location>
</feature>
<dbReference type="EMBL" id="JAAIJR010000001">
    <property type="protein sequence ID" value="NEX18734.1"/>
    <property type="molecule type" value="Genomic_DNA"/>
</dbReference>
<evidence type="ECO:0000256" key="1">
    <source>
        <dbReference type="SAM" id="MobiDB-lite"/>
    </source>
</evidence>
<name>A0A6P1DSQ4_9GAMM</name>
<keyword evidence="3" id="KW-1185">Reference proteome</keyword>
<reference evidence="3" key="1">
    <citation type="journal article" date="2020" name="Microbiol. Resour. Announc.">
        <title>Draft Genome Sequences of Thiorhodococcus mannitoliphagus and Thiorhodococcus minor, Purple Sulfur Photosynthetic Bacteria in the Gammaproteobacterial Family Chromatiaceae.</title>
        <authorList>
            <person name="Aviles F.A."/>
            <person name="Meyer T.E."/>
            <person name="Kyndt J.A."/>
        </authorList>
    </citation>
    <scope>NUCLEOTIDE SEQUENCE [LARGE SCALE GENOMIC DNA]</scope>
    <source>
        <strain evidence="3">DSM 18266</strain>
    </source>
</reference>
<dbReference type="AlphaFoldDB" id="A0A6P1DSQ4"/>
<accession>A0A6P1DSQ4</accession>
<proteinExistence type="predicted"/>
<evidence type="ECO:0000313" key="3">
    <source>
        <dbReference type="Proteomes" id="UP000471640"/>
    </source>
</evidence>
<reference evidence="2 3" key="2">
    <citation type="submission" date="2020-02" db="EMBL/GenBank/DDBJ databases">
        <title>Genome sequences of Thiorhodococcus mannitoliphagus and Thiorhodococcus minor, purple sulfur photosynthetic bacteria in the gammaproteobacterial family, Chromatiaceae.</title>
        <authorList>
            <person name="Aviles F.A."/>
            <person name="Meyer T.E."/>
            <person name="Kyndt J.A."/>
        </authorList>
    </citation>
    <scope>NUCLEOTIDE SEQUENCE [LARGE SCALE GENOMIC DNA]</scope>
    <source>
        <strain evidence="2 3">DSM 18266</strain>
    </source>
</reference>
<feature type="region of interest" description="Disordered" evidence="1">
    <location>
        <begin position="33"/>
        <end position="54"/>
    </location>
</feature>
<evidence type="ECO:0008006" key="4">
    <source>
        <dbReference type="Google" id="ProtNLM"/>
    </source>
</evidence>
<dbReference type="Proteomes" id="UP000471640">
    <property type="component" value="Unassembled WGS sequence"/>
</dbReference>
<protein>
    <recommendedName>
        <fullName evidence="4">Type II secretion system protein GspC N-terminal domain-containing protein</fullName>
    </recommendedName>
</protein>
<dbReference type="RefSeq" id="WP_164651620.1">
    <property type="nucleotide sequence ID" value="NZ_JAAIJR010000001.1"/>
</dbReference>
<feature type="region of interest" description="Disordered" evidence="1">
    <location>
        <begin position="163"/>
        <end position="196"/>
    </location>
</feature>